<dbReference type="EMBL" id="CP014504">
    <property type="protein sequence ID" value="AMP98023.1"/>
    <property type="molecule type" value="Genomic_DNA"/>
</dbReference>
<evidence type="ECO:0000256" key="3">
    <source>
        <dbReference type="ARBA" id="ARBA00023163"/>
    </source>
</evidence>
<organism evidence="6 7">
    <name type="scientific">Pedobacter cryoconitis</name>
    <dbReference type="NCBI Taxonomy" id="188932"/>
    <lineage>
        <taxon>Bacteria</taxon>
        <taxon>Pseudomonadati</taxon>
        <taxon>Bacteroidota</taxon>
        <taxon>Sphingobacteriia</taxon>
        <taxon>Sphingobacteriales</taxon>
        <taxon>Sphingobacteriaceae</taxon>
        <taxon>Pedobacter</taxon>
    </lineage>
</organism>
<evidence type="ECO:0000313" key="6">
    <source>
        <dbReference type="EMBL" id="AMP98023.1"/>
    </source>
</evidence>
<protein>
    <submittedName>
        <fullName evidence="6">Transcriptional regulator</fullName>
    </submittedName>
</protein>
<dbReference type="SUPFAM" id="SSF46785">
    <property type="entry name" value="Winged helix' DNA-binding domain"/>
    <property type="match status" value="1"/>
</dbReference>
<name>A0A127V9J5_9SPHI</name>
<dbReference type="InterPro" id="IPR000595">
    <property type="entry name" value="cNMP-bd_dom"/>
</dbReference>
<dbReference type="RefSeq" id="WP_068407217.1">
    <property type="nucleotide sequence ID" value="NZ_CP014504.1"/>
</dbReference>
<keyword evidence="7" id="KW-1185">Reference proteome</keyword>
<dbReference type="GO" id="GO:0003677">
    <property type="term" value="F:DNA binding"/>
    <property type="evidence" value="ECO:0007669"/>
    <property type="project" value="UniProtKB-KW"/>
</dbReference>
<feature type="domain" description="Cyclic nucleotide-binding" evidence="4">
    <location>
        <begin position="36"/>
        <end position="112"/>
    </location>
</feature>
<dbReference type="PROSITE" id="PS50042">
    <property type="entry name" value="CNMP_BINDING_3"/>
    <property type="match status" value="1"/>
</dbReference>
<keyword evidence="1" id="KW-0805">Transcription regulation</keyword>
<dbReference type="InterPro" id="IPR012318">
    <property type="entry name" value="HTH_CRP"/>
</dbReference>
<dbReference type="AlphaFoldDB" id="A0A127V9J5"/>
<dbReference type="OrthoDB" id="9127033at2"/>
<dbReference type="InterPro" id="IPR014710">
    <property type="entry name" value="RmlC-like_jellyroll"/>
</dbReference>
<reference evidence="6 7" key="1">
    <citation type="submission" date="2016-03" db="EMBL/GenBank/DDBJ databases">
        <title>Complete genome sequence of Pedobacter cryoconitis PAMC 27485.</title>
        <authorList>
            <person name="Lee J."/>
            <person name="Kim O.-S."/>
        </authorList>
    </citation>
    <scope>NUCLEOTIDE SEQUENCE [LARGE SCALE GENOMIC DNA]</scope>
    <source>
        <strain evidence="6 7">PAMC 27485</strain>
    </source>
</reference>
<dbReference type="InterPro" id="IPR036390">
    <property type="entry name" value="WH_DNA-bd_sf"/>
</dbReference>
<dbReference type="PANTHER" id="PTHR24567:SF26">
    <property type="entry name" value="REGULATORY PROTEIN YEIL"/>
    <property type="match status" value="1"/>
</dbReference>
<dbReference type="InterPro" id="IPR050397">
    <property type="entry name" value="Env_Response_Regulators"/>
</dbReference>
<keyword evidence="2" id="KW-0238">DNA-binding</keyword>
<dbReference type="PATRIC" id="fig|188932.3.peg.1131"/>
<sequence length="229" mass="26009">MTKTKNTCDLNTCFLCRFCLKEWKLAIDANKQNIKIKKGQQVFKEGEEVRGIFFVYSGKVKVHKKWDDEKELIVRFAQKGDVIGHLGLGGSGHYPVSATAIDDAIVCFIGLDFLESTMHVNTDFVIQLMRFFAGELQESERRMSNLAHMSIKGRVLQALLSLQDQFGVDDQGFINIELTRQDIASYTGSSYESLFRTINDLLAENMIVISGKSITITNIDEFRKITENY</sequence>
<dbReference type="Gene3D" id="1.10.10.10">
    <property type="entry name" value="Winged helix-like DNA-binding domain superfamily/Winged helix DNA-binding domain"/>
    <property type="match status" value="1"/>
</dbReference>
<dbReference type="KEGG" id="pcm:AY601_1095"/>
<dbReference type="CDD" id="cd00038">
    <property type="entry name" value="CAP_ED"/>
    <property type="match status" value="1"/>
</dbReference>
<dbReference type="SUPFAM" id="SSF51206">
    <property type="entry name" value="cAMP-binding domain-like"/>
    <property type="match status" value="1"/>
</dbReference>
<dbReference type="Proteomes" id="UP000071561">
    <property type="component" value="Chromosome"/>
</dbReference>
<dbReference type="Gene3D" id="2.60.120.10">
    <property type="entry name" value="Jelly Rolls"/>
    <property type="match status" value="1"/>
</dbReference>
<dbReference type="InterPro" id="IPR018490">
    <property type="entry name" value="cNMP-bd_dom_sf"/>
</dbReference>
<dbReference type="InterPro" id="IPR036388">
    <property type="entry name" value="WH-like_DNA-bd_sf"/>
</dbReference>
<evidence type="ECO:0000313" key="7">
    <source>
        <dbReference type="Proteomes" id="UP000071561"/>
    </source>
</evidence>
<dbReference type="PANTHER" id="PTHR24567">
    <property type="entry name" value="CRP FAMILY TRANSCRIPTIONAL REGULATORY PROTEIN"/>
    <property type="match status" value="1"/>
</dbReference>
<evidence type="ECO:0000256" key="2">
    <source>
        <dbReference type="ARBA" id="ARBA00023125"/>
    </source>
</evidence>
<evidence type="ECO:0000259" key="5">
    <source>
        <dbReference type="PROSITE" id="PS51063"/>
    </source>
</evidence>
<gene>
    <name evidence="6" type="ORF">AY601_1095</name>
</gene>
<dbReference type="GO" id="GO:0005829">
    <property type="term" value="C:cytosol"/>
    <property type="evidence" value="ECO:0007669"/>
    <property type="project" value="TreeGrafter"/>
</dbReference>
<accession>A0A127V9J5</accession>
<dbReference type="Pfam" id="PF00027">
    <property type="entry name" value="cNMP_binding"/>
    <property type="match status" value="1"/>
</dbReference>
<proteinExistence type="predicted"/>
<dbReference type="Pfam" id="PF13545">
    <property type="entry name" value="HTH_Crp_2"/>
    <property type="match status" value="1"/>
</dbReference>
<dbReference type="SMART" id="SM00100">
    <property type="entry name" value="cNMP"/>
    <property type="match status" value="1"/>
</dbReference>
<evidence type="ECO:0000256" key="1">
    <source>
        <dbReference type="ARBA" id="ARBA00023015"/>
    </source>
</evidence>
<evidence type="ECO:0000259" key="4">
    <source>
        <dbReference type="PROSITE" id="PS50042"/>
    </source>
</evidence>
<dbReference type="PROSITE" id="PS51063">
    <property type="entry name" value="HTH_CRP_2"/>
    <property type="match status" value="1"/>
</dbReference>
<feature type="domain" description="HTH crp-type" evidence="5">
    <location>
        <begin position="149"/>
        <end position="220"/>
    </location>
</feature>
<keyword evidence="3" id="KW-0804">Transcription</keyword>
<dbReference type="SMART" id="SM00419">
    <property type="entry name" value="HTH_CRP"/>
    <property type="match status" value="1"/>
</dbReference>
<dbReference type="GO" id="GO:0003700">
    <property type="term" value="F:DNA-binding transcription factor activity"/>
    <property type="evidence" value="ECO:0007669"/>
    <property type="project" value="TreeGrafter"/>
</dbReference>